<dbReference type="Gene3D" id="3.30.1340.10">
    <property type="entry name" value="HPr-like"/>
    <property type="match status" value="1"/>
</dbReference>
<gene>
    <name evidence="7" type="ORF">GM661_17155</name>
</gene>
<dbReference type="SUPFAM" id="SSF55594">
    <property type="entry name" value="HPr-like"/>
    <property type="match status" value="1"/>
</dbReference>
<dbReference type="PRINTS" id="PR00107">
    <property type="entry name" value="PHOSPHOCPHPR"/>
</dbReference>
<protein>
    <recommendedName>
        <fullName evidence="3">Phosphocarrier protein HPr</fullName>
    </recommendedName>
</protein>
<proteinExistence type="predicted"/>
<evidence type="ECO:0000256" key="5">
    <source>
        <dbReference type="ARBA" id="ARBA00022683"/>
    </source>
</evidence>
<dbReference type="InterPro" id="IPR050399">
    <property type="entry name" value="HPr"/>
</dbReference>
<dbReference type="GO" id="GO:0009401">
    <property type="term" value="P:phosphoenolpyruvate-dependent sugar phosphotransferase system"/>
    <property type="evidence" value="ECO:0007669"/>
    <property type="project" value="UniProtKB-KW"/>
</dbReference>
<dbReference type="Pfam" id="PF00381">
    <property type="entry name" value="PTS-HPr"/>
    <property type="match status" value="1"/>
</dbReference>
<keyword evidence="8" id="KW-1185">Reference proteome</keyword>
<dbReference type="PROSITE" id="PS51350">
    <property type="entry name" value="PTS_HPR_DOM"/>
    <property type="match status" value="1"/>
</dbReference>
<evidence type="ECO:0000256" key="3">
    <source>
        <dbReference type="ARBA" id="ARBA00020422"/>
    </source>
</evidence>
<organism evidence="7 8">
    <name type="scientific">Iocasia fonsfrigidae</name>
    <dbReference type="NCBI Taxonomy" id="2682810"/>
    <lineage>
        <taxon>Bacteria</taxon>
        <taxon>Bacillati</taxon>
        <taxon>Bacillota</taxon>
        <taxon>Clostridia</taxon>
        <taxon>Halanaerobiales</taxon>
        <taxon>Halanaerobiaceae</taxon>
        <taxon>Iocasia</taxon>
    </lineage>
</organism>
<dbReference type="InterPro" id="IPR035895">
    <property type="entry name" value="HPr-like_sf"/>
</dbReference>
<dbReference type="GO" id="GO:0005737">
    <property type="term" value="C:cytoplasm"/>
    <property type="evidence" value="ECO:0007669"/>
    <property type="project" value="UniProtKB-SubCell"/>
</dbReference>
<sequence length="91" mass="10133">MKHLQQQVVEIRNKTGIHARSASTLVQKANSFYSEISLVYEGKEADAKSILAVMSLGIDYGREVVVKAEGEDEEFAIKTLTEFINDLEDGE</sequence>
<comment type="subcellular location">
    <subcellularLocation>
        <location evidence="2">Cytoplasm</location>
    </subcellularLocation>
</comment>
<dbReference type="PROSITE" id="PS00369">
    <property type="entry name" value="PTS_HPR_HIS"/>
    <property type="match status" value="1"/>
</dbReference>
<name>A0A8A7KNC3_9FIRM</name>
<accession>A0A8A7KNC3</accession>
<dbReference type="InterPro" id="IPR002114">
    <property type="entry name" value="PTS_HPr_Ser_P_site"/>
</dbReference>
<evidence type="ECO:0000313" key="8">
    <source>
        <dbReference type="Proteomes" id="UP000665020"/>
    </source>
</evidence>
<evidence type="ECO:0000259" key="6">
    <source>
        <dbReference type="PROSITE" id="PS51350"/>
    </source>
</evidence>
<evidence type="ECO:0000256" key="4">
    <source>
        <dbReference type="ARBA" id="ARBA00022490"/>
    </source>
</evidence>
<dbReference type="InterPro" id="IPR001020">
    <property type="entry name" value="PTS_HPr_His_P_site"/>
</dbReference>
<dbReference type="RefSeq" id="WP_407929607.1">
    <property type="nucleotide sequence ID" value="NZ_CP046640.1"/>
</dbReference>
<keyword evidence="4" id="KW-0963">Cytoplasm</keyword>
<dbReference type="PROSITE" id="PS00589">
    <property type="entry name" value="PTS_HPR_SER"/>
    <property type="match status" value="1"/>
</dbReference>
<evidence type="ECO:0000256" key="1">
    <source>
        <dbReference type="ARBA" id="ARBA00003681"/>
    </source>
</evidence>
<comment type="function">
    <text evidence="1">General (non sugar-specific) component of the phosphoenolpyruvate-dependent sugar phosphotransferase system (sugar PTS). This major carbohydrate active-transport system catalyzes the phosphorylation of incoming sugar substrates concomitantly with their translocation across the cell membrane. The phosphoryl group from phosphoenolpyruvate (PEP) is transferred to the phosphoryl carrier protein HPr by enzyme I. Phospho-HPr then transfers it to the PTS EIIA domain.</text>
</comment>
<dbReference type="EMBL" id="CP046640">
    <property type="protein sequence ID" value="QTL99554.1"/>
    <property type="molecule type" value="Genomic_DNA"/>
</dbReference>
<evidence type="ECO:0000313" key="7">
    <source>
        <dbReference type="EMBL" id="QTL99554.1"/>
    </source>
</evidence>
<dbReference type="PANTHER" id="PTHR33705">
    <property type="entry name" value="PHOSPHOCARRIER PROTEIN HPR"/>
    <property type="match status" value="1"/>
</dbReference>
<dbReference type="AlphaFoldDB" id="A0A8A7KNC3"/>
<dbReference type="NCBIfam" id="TIGR01003">
    <property type="entry name" value="PTS_HPr_family"/>
    <property type="match status" value="1"/>
</dbReference>
<reference evidence="7" key="1">
    <citation type="submission" date="2019-12" db="EMBL/GenBank/DDBJ databases">
        <authorList>
            <person name="zhang j."/>
            <person name="sun C.M."/>
        </authorList>
    </citation>
    <scope>NUCLEOTIDE SEQUENCE</scope>
    <source>
        <strain evidence="7">NS-1</strain>
    </source>
</reference>
<dbReference type="PANTHER" id="PTHR33705:SF2">
    <property type="entry name" value="PHOSPHOCARRIER PROTEIN NPR"/>
    <property type="match status" value="1"/>
</dbReference>
<dbReference type="KEGG" id="ifn:GM661_17155"/>
<feature type="domain" description="HPr" evidence="6">
    <location>
        <begin position="4"/>
        <end position="91"/>
    </location>
</feature>
<evidence type="ECO:0000256" key="2">
    <source>
        <dbReference type="ARBA" id="ARBA00004496"/>
    </source>
</evidence>
<dbReference type="Proteomes" id="UP000665020">
    <property type="component" value="Chromosome"/>
</dbReference>
<dbReference type="InterPro" id="IPR000032">
    <property type="entry name" value="HPr-like"/>
</dbReference>
<keyword evidence="5" id="KW-0598">Phosphotransferase system</keyword>
<dbReference type="CDD" id="cd00367">
    <property type="entry name" value="PTS-HPr_like"/>
    <property type="match status" value="1"/>
</dbReference>